<comment type="caution">
    <text evidence="7">The sequence shown here is derived from an EMBL/GenBank/DDBJ whole genome shotgun (WGS) entry which is preliminary data.</text>
</comment>
<dbReference type="SUPFAM" id="SSF53756">
    <property type="entry name" value="UDP-Glycosyltransferase/glycogen phosphorylase"/>
    <property type="match status" value="1"/>
</dbReference>
<dbReference type="InterPro" id="IPR007554">
    <property type="entry name" value="Glycerophosphate_synth"/>
</dbReference>
<comment type="subcellular location">
    <subcellularLocation>
        <location evidence="1">Cell membrane</location>
        <topology evidence="1">Peripheral membrane protein</topology>
    </subcellularLocation>
</comment>
<dbReference type="Proteomes" id="UP001597196">
    <property type="component" value="Unassembled WGS sequence"/>
</dbReference>
<keyword evidence="4" id="KW-0808">Transferase</keyword>
<sequence length="381" mass="44534">MALILPVRPHTVVFESFDGKLPSDSPLAIYDQLKATHPDWNVFWSVKPGTLAEAQQLHPTVQFVKRFSVRWLFLLPRAQFWVANARMPFWLHKNRGTTYIQTWHGTPLKRLGLDISDVAMPGTDTKKYHKAFITESHRWDYLIAPNQYSEDIFKHAFDFSNHFLETGYPRNDVLVNHRSDDELIASLKQKIVGHATGRVIVYAPTWRDDYYVEVGKYRMNLPFDLDTVVKLLGPEDTFIIRPHYLVADSLTIRDYEGRVKILPDTDINELYLIADLLITDYSSVMFDYAILARPMLFYPYDRAHYQQDIRGFYFDYDLVPGPIVTEAEGFYEQLKRFMRSGGWPEYQEKEAHFRDEFCGWEQGTAAEQVVDLMSKLGEKHD</sequence>
<dbReference type="EMBL" id="JBHTOC010000005">
    <property type="protein sequence ID" value="MFD1429516.1"/>
    <property type="molecule type" value="Genomic_DNA"/>
</dbReference>
<keyword evidence="5" id="KW-0777">Teichoic acid biosynthesis</keyword>
<keyword evidence="6" id="KW-0472">Membrane</keyword>
<dbReference type="Pfam" id="PF04464">
    <property type="entry name" value="Glyphos_transf"/>
    <property type="match status" value="1"/>
</dbReference>
<proteinExistence type="inferred from homology"/>
<evidence type="ECO:0000256" key="5">
    <source>
        <dbReference type="ARBA" id="ARBA00022944"/>
    </source>
</evidence>
<evidence type="ECO:0000313" key="7">
    <source>
        <dbReference type="EMBL" id="MFD1429516.1"/>
    </source>
</evidence>
<dbReference type="Gene3D" id="3.40.50.11820">
    <property type="match status" value="1"/>
</dbReference>
<dbReference type="RefSeq" id="WP_203628377.1">
    <property type="nucleotide sequence ID" value="NZ_BOLQ01000024.1"/>
</dbReference>
<keyword evidence="3" id="KW-1003">Cell membrane</keyword>
<dbReference type="InterPro" id="IPR043148">
    <property type="entry name" value="TagF_C"/>
</dbReference>
<reference evidence="8" key="1">
    <citation type="journal article" date="2019" name="Int. J. Syst. Evol. Microbiol.">
        <title>The Global Catalogue of Microorganisms (GCM) 10K type strain sequencing project: providing services to taxonomists for standard genome sequencing and annotation.</title>
        <authorList>
            <consortium name="The Broad Institute Genomics Platform"/>
            <consortium name="The Broad Institute Genome Sequencing Center for Infectious Disease"/>
            <person name="Wu L."/>
            <person name="Ma J."/>
        </authorList>
    </citation>
    <scope>NUCLEOTIDE SEQUENCE [LARGE SCALE GENOMIC DNA]</scope>
    <source>
        <strain evidence="8">CCM 8980</strain>
    </source>
</reference>
<evidence type="ECO:0000256" key="4">
    <source>
        <dbReference type="ARBA" id="ARBA00022679"/>
    </source>
</evidence>
<evidence type="ECO:0000313" key="8">
    <source>
        <dbReference type="Proteomes" id="UP001597196"/>
    </source>
</evidence>
<keyword evidence="8" id="KW-1185">Reference proteome</keyword>
<dbReference type="InterPro" id="IPR051612">
    <property type="entry name" value="Teichoic_Acid_Biosynth"/>
</dbReference>
<name>A0ABW4CHB1_9LACO</name>
<evidence type="ECO:0000256" key="2">
    <source>
        <dbReference type="ARBA" id="ARBA00010488"/>
    </source>
</evidence>
<dbReference type="InterPro" id="IPR043149">
    <property type="entry name" value="TagF_N"/>
</dbReference>
<evidence type="ECO:0000256" key="1">
    <source>
        <dbReference type="ARBA" id="ARBA00004202"/>
    </source>
</evidence>
<dbReference type="Gene3D" id="3.40.50.12580">
    <property type="match status" value="1"/>
</dbReference>
<dbReference type="PANTHER" id="PTHR37316">
    <property type="entry name" value="TEICHOIC ACID GLYCEROL-PHOSPHATE PRIMASE"/>
    <property type="match status" value="1"/>
</dbReference>
<dbReference type="PANTHER" id="PTHR37316:SF3">
    <property type="entry name" value="TEICHOIC ACID GLYCEROL-PHOSPHATE TRANSFERASE"/>
    <property type="match status" value="1"/>
</dbReference>
<evidence type="ECO:0000256" key="6">
    <source>
        <dbReference type="ARBA" id="ARBA00023136"/>
    </source>
</evidence>
<comment type="similarity">
    <text evidence="2">Belongs to the CDP-glycerol glycerophosphotransferase family.</text>
</comment>
<organism evidence="7 8">
    <name type="scientific">Lacticaseibacillus mingshuiensis</name>
    <dbReference type="NCBI Taxonomy" id="2799574"/>
    <lineage>
        <taxon>Bacteria</taxon>
        <taxon>Bacillati</taxon>
        <taxon>Bacillota</taxon>
        <taxon>Bacilli</taxon>
        <taxon>Lactobacillales</taxon>
        <taxon>Lactobacillaceae</taxon>
        <taxon>Lacticaseibacillus</taxon>
    </lineage>
</organism>
<accession>A0ABW4CHB1</accession>
<evidence type="ECO:0000256" key="3">
    <source>
        <dbReference type="ARBA" id="ARBA00022475"/>
    </source>
</evidence>
<protein>
    <submittedName>
        <fullName evidence="7">CDP-glycerol glycerophosphotransferase family protein</fullName>
    </submittedName>
</protein>
<gene>
    <name evidence="7" type="ORF">ACFQ4P_04545</name>
</gene>